<keyword evidence="23" id="KW-1185">Reference proteome</keyword>
<evidence type="ECO:0000256" key="7">
    <source>
        <dbReference type="ARBA" id="ARBA00022516"/>
    </source>
</evidence>
<keyword evidence="11 17" id="KW-0276">Fatty acid metabolism</keyword>
<evidence type="ECO:0000256" key="8">
    <source>
        <dbReference type="ARBA" id="ARBA00022679"/>
    </source>
</evidence>
<protein>
    <recommendedName>
        <fullName evidence="17 18">Multifunctional fusion protein</fullName>
    </recommendedName>
    <domain>
        <recommendedName>
            <fullName evidence="17">Acetyl-coenzyme A carboxylase carboxyl transferase subunit alpha</fullName>
            <shortName evidence="17">ACCase subunit alpha</shortName>
            <shortName evidence="17">Acetyl-CoA carboxylase carboxyltransferase subunit alpha</shortName>
            <ecNumber evidence="17">2.1.3.15</ecNumber>
        </recommendedName>
    </domain>
    <domain>
        <recommendedName>
            <fullName evidence="18">Acetyl-coenzyme A carboxylase carboxyl transferase subunit beta</fullName>
            <shortName evidence="18">ACCase subunit beta</shortName>
            <shortName evidence="18">Acetyl-CoA carboxylase carboxyltransferase subunit beta</shortName>
        </recommendedName>
    </domain>
</protein>
<evidence type="ECO:0000256" key="5">
    <source>
        <dbReference type="ARBA" id="ARBA00011664"/>
    </source>
</evidence>
<comment type="subunit">
    <text evidence="17">Acetyl-CoA carboxylase is a heterohexamer composed of biotin carboxyl carrier protein (AccB), biotin carboxylase (AccC) and two subunits each of ACCase subunit alpha (AccA) and ACCase subunit beta (AccD).</text>
</comment>
<feature type="binding site" evidence="18">
    <location>
        <position position="37"/>
    </location>
    <ligand>
        <name>Zn(2+)</name>
        <dbReference type="ChEBI" id="CHEBI:29105"/>
    </ligand>
</feature>
<comment type="similarity">
    <text evidence="4">In the N-terminal section; belongs to the AccD/PCCB family.</text>
</comment>
<dbReference type="InterPro" id="IPR011762">
    <property type="entry name" value="COA_CT_N"/>
</dbReference>
<dbReference type="InterPro" id="IPR029045">
    <property type="entry name" value="ClpP/crotonase-like_dom_sf"/>
</dbReference>
<keyword evidence="7 17" id="KW-0444">Lipid biosynthesis</keyword>
<feature type="domain" description="CoA carboxyltransferase C-terminal" evidence="21">
    <location>
        <begin position="370"/>
        <end position="615"/>
    </location>
</feature>
<dbReference type="SUPFAM" id="SSF52096">
    <property type="entry name" value="ClpP/crotonase"/>
    <property type="match status" value="2"/>
</dbReference>
<evidence type="ECO:0000256" key="14">
    <source>
        <dbReference type="ARBA" id="ARBA00023160"/>
    </source>
</evidence>
<comment type="catalytic activity">
    <reaction evidence="16 17">
        <text>N(6)-carboxybiotinyl-L-lysyl-[protein] + acetyl-CoA = N(6)-biotinyl-L-lysyl-[protein] + malonyl-CoA</text>
        <dbReference type="Rhea" id="RHEA:54728"/>
        <dbReference type="Rhea" id="RHEA-COMP:10505"/>
        <dbReference type="Rhea" id="RHEA-COMP:10506"/>
        <dbReference type="ChEBI" id="CHEBI:57288"/>
        <dbReference type="ChEBI" id="CHEBI:57384"/>
        <dbReference type="ChEBI" id="CHEBI:83144"/>
        <dbReference type="ChEBI" id="CHEBI:83145"/>
        <dbReference type="EC" id="2.1.3.15"/>
    </reaction>
</comment>
<comment type="caution">
    <text evidence="18">Lacks conserved residue(s) required for the propagation of feature annotation.</text>
</comment>
<evidence type="ECO:0000256" key="15">
    <source>
        <dbReference type="ARBA" id="ARBA00025280"/>
    </source>
</evidence>
<accession>A0ABW9HGW1</accession>
<feature type="compositionally biased region" description="Basic and acidic residues" evidence="19">
    <location>
        <begin position="309"/>
        <end position="319"/>
    </location>
</feature>
<dbReference type="PANTHER" id="PTHR42853:SF3">
    <property type="entry name" value="ACETYL-COENZYME A CARBOXYLASE CARBOXYL TRANSFERASE SUBUNIT ALPHA, CHLOROPLASTIC"/>
    <property type="match status" value="1"/>
</dbReference>
<dbReference type="PROSITE" id="PS50980">
    <property type="entry name" value="COA_CT_NTER"/>
    <property type="match status" value="1"/>
</dbReference>
<evidence type="ECO:0000256" key="19">
    <source>
        <dbReference type="SAM" id="MobiDB-lite"/>
    </source>
</evidence>
<dbReference type="HAMAP" id="MF_01395">
    <property type="entry name" value="AcetylCoA_CT_beta"/>
    <property type="match status" value="1"/>
</dbReference>
<evidence type="ECO:0000256" key="10">
    <source>
        <dbReference type="ARBA" id="ARBA00022771"/>
    </source>
</evidence>
<evidence type="ECO:0000313" key="22">
    <source>
        <dbReference type="EMBL" id="MFM9607295.1"/>
    </source>
</evidence>
<keyword evidence="18" id="KW-0862">Zinc</keyword>
<dbReference type="Pfam" id="PF03255">
    <property type="entry name" value="ACCA"/>
    <property type="match status" value="1"/>
</dbReference>
<comment type="similarity">
    <text evidence="17">Belongs to the AccA family.</text>
</comment>
<keyword evidence="13 17" id="KW-0443">Lipid metabolism</keyword>
<keyword evidence="8 17" id="KW-0808">Transferase</keyword>
<evidence type="ECO:0000256" key="6">
    <source>
        <dbReference type="ARBA" id="ARBA00022490"/>
    </source>
</evidence>
<dbReference type="PROSITE" id="PS50989">
    <property type="entry name" value="COA_CT_CTER"/>
    <property type="match status" value="1"/>
</dbReference>
<evidence type="ECO:0000256" key="3">
    <source>
        <dbReference type="ARBA" id="ARBA00006276"/>
    </source>
</evidence>
<evidence type="ECO:0000256" key="17">
    <source>
        <dbReference type="HAMAP-Rule" id="MF_00823"/>
    </source>
</evidence>
<organism evidence="22 23">
    <name type="scientific">Streptomyces niveiscabiei</name>
    <dbReference type="NCBI Taxonomy" id="164115"/>
    <lineage>
        <taxon>Bacteria</taxon>
        <taxon>Bacillati</taxon>
        <taxon>Actinomycetota</taxon>
        <taxon>Actinomycetes</taxon>
        <taxon>Kitasatosporales</taxon>
        <taxon>Streptomycetaceae</taxon>
        <taxon>Streptomyces</taxon>
    </lineage>
</organism>
<keyword evidence="10 18" id="KW-0863">Zinc-finger</keyword>
<dbReference type="Gene3D" id="3.90.226.10">
    <property type="entry name" value="2-enoyl-CoA Hydratase, Chain A, domain 1"/>
    <property type="match status" value="2"/>
</dbReference>
<dbReference type="EMBL" id="JBJVNI010000001">
    <property type="protein sequence ID" value="MFM9607295.1"/>
    <property type="molecule type" value="Genomic_DNA"/>
</dbReference>
<dbReference type="PANTHER" id="PTHR42853">
    <property type="entry name" value="ACETYL-COENZYME A CARBOXYLASE CARBOXYL TRANSFERASE SUBUNIT ALPHA"/>
    <property type="match status" value="1"/>
</dbReference>
<evidence type="ECO:0000256" key="16">
    <source>
        <dbReference type="ARBA" id="ARBA00049152"/>
    </source>
</evidence>
<dbReference type="InterPro" id="IPR000438">
    <property type="entry name" value="Acetyl_CoA_COase_Trfase_b_su"/>
</dbReference>
<keyword evidence="14 17" id="KW-0275">Fatty acid biosynthesis</keyword>
<evidence type="ECO:0000259" key="21">
    <source>
        <dbReference type="PROSITE" id="PS50989"/>
    </source>
</evidence>
<evidence type="ECO:0000256" key="4">
    <source>
        <dbReference type="ARBA" id="ARBA00010284"/>
    </source>
</evidence>
<dbReference type="EC" id="2.1.3.15" evidence="17"/>
<name>A0ABW9HGW1_9ACTN</name>
<feature type="domain" description="CoA carboxyltransferase N-terminal" evidence="20">
    <location>
        <begin position="14"/>
        <end position="280"/>
    </location>
</feature>
<proteinExistence type="inferred from homology"/>
<evidence type="ECO:0000256" key="1">
    <source>
        <dbReference type="ARBA" id="ARBA00004496"/>
    </source>
</evidence>
<dbReference type="Proteomes" id="UP001631957">
    <property type="component" value="Unassembled WGS sequence"/>
</dbReference>
<evidence type="ECO:0000256" key="2">
    <source>
        <dbReference type="ARBA" id="ARBA00004956"/>
    </source>
</evidence>
<evidence type="ECO:0000256" key="13">
    <source>
        <dbReference type="ARBA" id="ARBA00023098"/>
    </source>
</evidence>
<keyword evidence="6 17" id="KW-0963">Cytoplasm</keyword>
<dbReference type="RefSeq" id="WP_409120085.1">
    <property type="nucleotide sequence ID" value="NZ_JBJVNI010000001.1"/>
</dbReference>
<keyword evidence="18" id="KW-0479">Metal-binding</keyword>
<feature type="binding site" evidence="18">
    <location>
        <position position="23"/>
    </location>
    <ligand>
        <name>Zn(2+)</name>
        <dbReference type="ChEBI" id="CHEBI:29105"/>
    </ligand>
</feature>
<feature type="region of interest" description="Disordered" evidence="19">
    <location>
        <begin position="294"/>
        <end position="376"/>
    </location>
</feature>
<evidence type="ECO:0000259" key="20">
    <source>
        <dbReference type="PROSITE" id="PS50980"/>
    </source>
</evidence>
<evidence type="ECO:0000256" key="11">
    <source>
        <dbReference type="ARBA" id="ARBA00022832"/>
    </source>
</evidence>
<dbReference type="PRINTS" id="PR01069">
    <property type="entry name" value="ACCCTRFRASEA"/>
</dbReference>
<reference evidence="22 23" key="1">
    <citation type="submission" date="2024-12" db="EMBL/GenBank/DDBJ databases">
        <title>Forecasting of Potato common scab and diversities of Pathogenic streptomyces spp. in china.</title>
        <authorList>
            <person name="Handique U."/>
            <person name="Wu J."/>
        </authorList>
    </citation>
    <scope>NUCLEOTIDE SEQUENCE [LARGE SCALE GENOMIC DNA]</scope>
    <source>
        <strain evidence="22 23">ZRIMU1530</strain>
    </source>
</reference>
<dbReference type="InterPro" id="IPR011763">
    <property type="entry name" value="COA_CT_C"/>
</dbReference>
<dbReference type="HAMAP" id="MF_00823">
    <property type="entry name" value="AcetylCoA_CT_alpha"/>
    <property type="match status" value="1"/>
</dbReference>
<sequence length="692" mass="70602">MDGGPTAGRSAAADWVVCQGCGCVSYRKRFLRALSVCPDCGAHHRLTAPERLGILLDPGSARPLGTPAADRDPLGFAGYPRQVAEARARTGLDEAVLCVRGRIAGRPVVAAVMDFRFLGGSLGGAVGDLLTAAADEACADRVPLLVVTASGGARMQEGPVALMQMARLAGAFARLDAAGVLTLSVITDPTYGGVAASFATLADVVLAETGARLGFAGPRVIGQTIGERLPDGFQTAGFLLERGLLDGVYDRRALRPALGRLLAAYEGRRARTPAALAAARSTAPGTLARRLGERPAAPAPQPARALGPHPDDSGPRSAREPGPASARDSGPGFVRDSDPALALALDSGPASALDSGPASARDPGPPPVRDPGLLAERDPWDVVRSARRLDRPTLLDHAARLLEGFEELRGDRAGGRCPALVGGLGRFDGRTVMLIGHQKAHVPAALAARNHGMALPSGYRTAARLMRLAAKLGIPVVTLVDTPGAYPGVSAEEQGQAVAIAENLRLMSTLPVPVVCVVIGEGGSGGALGVAVADRVYVCENATYSVISPEGCASILWKDPASAPRAAAALGLVPRELLRLGVVDGVVPEPPGGAHTDWDRAADCLRTAVREALGELLPLDPGELVARRQERYRGMTGAAGAPPDGEERPGVVPVPGAGLPALDFASLSVPGLALAGAGATGPGEGASCSPGC</sequence>
<evidence type="ECO:0000256" key="18">
    <source>
        <dbReference type="HAMAP-Rule" id="MF_01395"/>
    </source>
</evidence>
<comment type="caution">
    <text evidence="22">The sequence shown here is derived from an EMBL/GenBank/DDBJ whole genome shotgun (WGS) entry which is preliminary data.</text>
</comment>
<comment type="similarity">
    <text evidence="18">Belongs to the AccD/PCCB family.</text>
</comment>
<comment type="subcellular location">
    <subcellularLocation>
        <location evidence="1 17">Cytoplasm</location>
    </subcellularLocation>
</comment>
<comment type="pathway">
    <text evidence="2 17">Lipid metabolism; malonyl-CoA biosynthesis; malonyl-CoA from acetyl-CoA: step 1/1.</text>
</comment>
<keyword evidence="9 17" id="KW-0547">Nucleotide-binding</keyword>
<feature type="binding site" evidence="18">
    <location>
        <position position="40"/>
    </location>
    <ligand>
        <name>Zn(2+)</name>
        <dbReference type="ChEBI" id="CHEBI:29105"/>
    </ligand>
</feature>
<comment type="similarity">
    <text evidence="3">In the C-terminal section; belongs to the AccA family.</text>
</comment>
<dbReference type="InterPro" id="IPR001095">
    <property type="entry name" value="Acetyl_CoA_COase_a_su"/>
</dbReference>
<comment type="function">
    <text evidence="17">Component of the acetyl coenzyme A carboxylase (ACC) complex. First, biotin carboxylase catalyzes the carboxylation of biotin on its carrier protein (BCCP) and then the CO(2) group is transferred by the carboxyltransferase to acetyl-CoA to form malonyl-CoA.</text>
</comment>
<keyword evidence="12 17" id="KW-0067">ATP-binding</keyword>
<evidence type="ECO:0000313" key="23">
    <source>
        <dbReference type="Proteomes" id="UP001631957"/>
    </source>
</evidence>
<evidence type="ECO:0000256" key="12">
    <source>
        <dbReference type="ARBA" id="ARBA00022840"/>
    </source>
</evidence>
<dbReference type="GO" id="GO:0016740">
    <property type="term" value="F:transferase activity"/>
    <property type="evidence" value="ECO:0007669"/>
    <property type="project" value="UniProtKB-KW"/>
</dbReference>
<evidence type="ECO:0000256" key="9">
    <source>
        <dbReference type="ARBA" id="ARBA00022741"/>
    </source>
</evidence>
<comment type="function">
    <text evidence="15 18">Component of the acetyl coenzyme A carboxylase (ACC) complex. Biotin carboxylase (BC) catalyzes the carboxylation of biotin on its carrier protein (BCCP) and then the CO(2) group is transferred by the transcarboxylase to acetyl-CoA to form malonyl-CoA.</text>
</comment>
<dbReference type="InterPro" id="IPR034733">
    <property type="entry name" value="AcCoA_carboxyl_beta"/>
</dbReference>
<comment type="subunit">
    <text evidence="5">Acetyl-CoA carboxylase is a heterotetramer composed of biotin carboxyl carrier protein (AccB), biotin carboxylase (AccC) and two subunits of ACCase subunit beta/alpha.</text>
</comment>
<gene>
    <name evidence="17" type="primary">accA</name>
    <name evidence="18" type="synonym">accD</name>
    <name evidence="22" type="ORF">ACKI18_01060</name>
</gene>
<feature type="binding site" evidence="18">
    <location>
        <position position="21"/>
    </location>
    <ligand>
        <name>Zn(2+)</name>
        <dbReference type="ChEBI" id="CHEBI:29105"/>
    </ligand>
</feature>
<comment type="cofactor">
    <cofactor evidence="18">
        <name>Zn(2+)</name>
        <dbReference type="ChEBI" id="CHEBI:29105"/>
    </cofactor>
    <text evidence="18">Binds 1 zinc ion per subunit.</text>
</comment>
<dbReference type="Pfam" id="PF01039">
    <property type="entry name" value="Carboxyl_trans"/>
    <property type="match status" value="1"/>
</dbReference>